<evidence type="ECO:0000313" key="2">
    <source>
        <dbReference type="Proteomes" id="UP000017048"/>
    </source>
</evidence>
<dbReference type="InterPro" id="IPR015068">
    <property type="entry name" value="DUF1877"/>
</dbReference>
<keyword evidence="2" id="KW-1185">Reference proteome</keyword>
<dbReference type="Gene3D" id="3.40.1760.10">
    <property type="entry name" value="YfbM-like super family"/>
    <property type="match status" value="1"/>
</dbReference>
<dbReference type="Proteomes" id="UP000017048">
    <property type="component" value="Unassembled WGS sequence"/>
</dbReference>
<name>U5EE40_NOCAS</name>
<proteinExistence type="predicted"/>
<sequence length="156" mass="17990">MGAVMSFTKVGPADLERLTQDREWAERFVEQAHTPDTEPTGYLDKSWAGLRYLFEAARTGVDLFFTGRPLDIETKGYSTWTPEDVSYTAELLRALPFEKLADHYDPQRMDDTLVYPHVWVRDGDDGLRTLNYHYAQLVRVFDFADRHGSGFIQSFS</sequence>
<dbReference type="STRING" id="1824.SAMN05444423_11258"/>
<dbReference type="InterPro" id="IPR035944">
    <property type="entry name" value="YfbM-like_sf"/>
</dbReference>
<dbReference type="Pfam" id="PF08974">
    <property type="entry name" value="DUF1877"/>
    <property type="match status" value="1"/>
</dbReference>
<reference evidence="1 2" key="1">
    <citation type="journal article" date="2014" name="BMC Genomics">
        <title>Genome based analysis of type-I polyketide synthase and nonribosomal peptide synthetase gene clusters in seven strains of five representative Nocardia species.</title>
        <authorList>
            <person name="Komaki H."/>
            <person name="Ichikawa N."/>
            <person name="Hosoyama A."/>
            <person name="Takahashi-Nakaguchi A."/>
            <person name="Matsuzawa T."/>
            <person name="Suzuki K."/>
            <person name="Fujita N."/>
            <person name="Gonoi T."/>
        </authorList>
    </citation>
    <scope>NUCLEOTIDE SEQUENCE [LARGE SCALE GENOMIC DNA]</scope>
    <source>
        <strain evidence="1 2">NBRC 15531</strain>
    </source>
</reference>
<comment type="caution">
    <text evidence="1">The sequence shown here is derived from an EMBL/GenBank/DDBJ whole genome shotgun (WGS) entry which is preliminary data.</text>
</comment>
<protein>
    <recommendedName>
        <fullName evidence="3">DUF1877 domain-containing protein</fullName>
    </recommendedName>
</protein>
<gene>
    <name evidence="1" type="ORF">NCAST_25_00660</name>
</gene>
<accession>U5EE40</accession>
<evidence type="ECO:0000313" key="1">
    <source>
        <dbReference type="EMBL" id="GAD84646.1"/>
    </source>
</evidence>
<dbReference type="EMBL" id="BAFO02000025">
    <property type="protein sequence ID" value="GAD84646.1"/>
    <property type="molecule type" value="Genomic_DNA"/>
</dbReference>
<evidence type="ECO:0008006" key="3">
    <source>
        <dbReference type="Google" id="ProtNLM"/>
    </source>
</evidence>
<dbReference type="SUPFAM" id="SSF111069">
    <property type="entry name" value="Hypothetical protein yfbM"/>
    <property type="match status" value="1"/>
</dbReference>
<organism evidence="1 2">
    <name type="scientific">Nocardia asteroides NBRC 15531</name>
    <dbReference type="NCBI Taxonomy" id="1110697"/>
    <lineage>
        <taxon>Bacteria</taxon>
        <taxon>Bacillati</taxon>
        <taxon>Actinomycetota</taxon>
        <taxon>Actinomycetes</taxon>
        <taxon>Mycobacteriales</taxon>
        <taxon>Nocardiaceae</taxon>
        <taxon>Nocardia</taxon>
    </lineage>
</organism>
<dbReference type="AlphaFoldDB" id="U5EE40"/>
<dbReference type="eggNOG" id="ENOG50336J5">
    <property type="taxonomic scope" value="Bacteria"/>
</dbReference>